<evidence type="ECO:0000313" key="3">
    <source>
        <dbReference type="EMBL" id="KKM94493.1"/>
    </source>
</evidence>
<evidence type="ECO:0000256" key="1">
    <source>
        <dbReference type="SAM" id="Coils"/>
    </source>
</evidence>
<dbReference type="PANTHER" id="PTHR32114:SF2">
    <property type="entry name" value="ABC TRANSPORTER ABCH.3"/>
    <property type="match status" value="1"/>
</dbReference>
<dbReference type="EMBL" id="LAZR01006132">
    <property type="protein sequence ID" value="KKM94493.1"/>
    <property type="molecule type" value="Genomic_DNA"/>
</dbReference>
<reference evidence="3" key="1">
    <citation type="journal article" date="2015" name="Nature">
        <title>Complex archaea that bridge the gap between prokaryotes and eukaryotes.</title>
        <authorList>
            <person name="Spang A."/>
            <person name="Saw J.H."/>
            <person name="Jorgensen S.L."/>
            <person name="Zaremba-Niedzwiedzka K."/>
            <person name="Martijn J."/>
            <person name="Lind A.E."/>
            <person name="van Eijk R."/>
            <person name="Schleper C."/>
            <person name="Guy L."/>
            <person name="Ettema T.J."/>
        </authorList>
    </citation>
    <scope>NUCLEOTIDE SEQUENCE</scope>
</reference>
<dbReference type="PANTHER" id="PTHR32114">
    <property type="entry name" value="ABC TRANSPORTER ABCH.3"/>
    <property type="match status" value="1"/>
</dbReference>
<dbReference type="Pfam" id="PF13476">
    <property type="entry name" value="AAA_23"/>
    <property type="match status" value="1"/>
</dbReference>
<name>A0A0F9LM98_9ZZZZ</name>
<dbReference type="GO" id="GO:0006302">
    <property type="term" value="P:double-strand break repair"/>
    <property type="evidence" value="ECO:0007669"/>
    <property type="project" value="InterPro"/>
</dbReference>
<dbReference type="SUPFAM" id="SSF52540">
    <property type="entry name" value="P-loop containing nucleoside triphosphate hydrolases"/>
    <property type="match status" value="1"/>
</dbReference>
<organism evidence="3">
    <name type="scientific">marine sediment metagenome</name>
    <dbReference type="NCBI Taxonomy" id="412755"/>
    <lineage>
        <taxon>unclassified sequences</taxon>
        <taxon>metagenomes</taxon>
        <taxon>ecological metagenomes</taxon>
    </lineage>
</organism>
<accession>A0A0F9LM98</accession>
<dbReference type="GO" id="GO:0016887">
    <property type="term" value="F:ATP hydrolysis activity"/>
    <property type="evidence" value="ECO:0007669"/>
    <property type="project" value="InterPro"/>
</dbReference>
<dbReference type="Gene3D" id="3.40.50.300">
    <property type="entry name" value="P-loop containing nucleotide triphosphate hydrolases"/>
    <property type="match status" value="2"/>
</dbReference>
<feature type="domain" description="Rad50/SbcC-type AAA" evidence="2">
    <location>
        <begin position="8"/>
        <end position="203"/>
    </location>
</feature>
<dbReference type="InterPro" id="IPR038729">
    <property type="entry name" value="Rad50/SbcC_AAA"/>
</dbReference>
<keyword evidence="1" id="KW-0175">Coiled coil</keyword>
<dbReference type="InterPro" id="IPR027417">
    <property type="entry name" value="P-loop_NTPase"/>
</dbReference>
<feature type="coiled-coil region" evidence="1">
    <location>
        <begin position="248"/>
        <end position="275"/>
    </location>
</feature>
<protein>
    <recommendedName>
        <fullName evidence="2">Rad50/SbcC-type AAA domain-containing protein</fullName>
    </recommendedName>
</protein>
<dbReference type="AlphaFoldDB" id="A0A0F9LM98"/>
<gene>
    <name evidence="3" type="ORF">LCGC14_1197750</name>
</gene>
<sequence>MSVRFTQLWIKDFGCIGEAVIDLSEPGLVFVTGKNNDSAAATSNGSGKSTVWNALTWVLYEMMVNGDKADTMIRRGAKKASVALGIERAGGVSLKVARTRRKGSTKLAIFDGDGNQIKASKAEAQAIIEDAVGLDFNSFRNTVLYGQNDSARFADPGTTDGQRKDMLRRLLKTTVYQDCYELACDRRVLLKKGREEQESKAEIARSRLSEYDLESLQDDFDGWAAERSGRVDRYIAAARERKEHAESFERDDSRLDELTAERDAAREKVAGWDSEDDLEKLQNQQLQLAGETGRLNSDVISAERDSKRLGRELENLSGGTCPVCTAPLSSGAPKEFREGLRDQANEGEEEIRRRVELRKASKEKEADLHLKLLMAGSAKNEHNDAERDALRLDAEVTRETAVQESIAGKVERAIEQARDAVAKAQAARAERNPYEIRLGTAKERIAEVEAEVVEADERVKAYAGDMALTEFWVRGFSGQGLPSLLLDSCMPVLTDRANHYLRTLADGDIAVEFNTQRELKSREGEMRDQIAVTWTIEGYEGVTPSGGQLKKISIAVDLALMDLAASREGEGVSLLALDEVLDGLDAEGRSRVLILLKELRSARGVVYVTSHEPDVSTVFERVLVVEKTGGVATVKEVA</sequence>
<dbReference type="SUPFAM" id="SSF75712">
    <property type="entry name" value="Rad50 coiled-coil Zn hook"/>
    <property type="match status" value="1"/>
</dbReference>
<comment type="caution">
    <text evidence="3">The sequence shown here is derived from an EMBL/GenBank/DDBJ whole genome shotgun (WGS) entry which is preliminary data.</text>
</comment>
<feature type="coiled-coil region" evidence="1">
    <location>
        <begin position="375"/>
        <end position="465"/>
    </location>
</feature>
<proteinExistence type="predicted"/>
<evidence type="ECO:0000259" key="2">
    <source>
        <dbReference type="Pfam" id="PF13476"/>
    </source>
</evidence>